<sequence length="172" mass="19765">MDDILTREEELTARVWTTRLIYEQFSAFAQLSVKYANKLQDSFLTIPLNAKYSELERVVAVIRDWRQDYSTVTHFLRDCRKLADEEHQLDEYVPHVQNSWFWYGNPSGFVLNAEAEELVKGIPSSTEIEYEDDDEEKSASVPKRKASDEGEAKKCAMSSGAGQEGDEERNEG</sequence>
<name>A0A074RJN4_9AGAM</name>
<dbReference type="Proteomes" id="UP000027456">
    <property type="component" value="Unassembled WGS sequence"/>
</dbReference>
<protein>
    <submittedName>
        <fullName evidence="2">Uncharacterized protein</fullName>
    </submittedName>
</protein>
<evidence type="ECO:0000313" key="3">
    <source>
        <dbReference type="Proteomes" id="UP000027456"/>
    </source>
</evidence>
<organism evidence="2 3">
    <name type="scientific">Rhizoctonia solani 123E</name>
    <dbReference type="NCBI Taxonomy" id="1423351"/>
    <lineage>
        <taxon>Eukaryota</taxon>
        <taxon>Fungi</taxon>
        <taxon>Dikarya</taxon>
        <taxon>Basidiomycota</taxon>
        <taxon>Agaricomycotina</taxon>
        <taxon>Agaricomycetes</taxon>
        <taxon>Cantharellales</taxon>
        <taxon>Ceratobasidiaceae</taxon>
        <taxon>Rhizoctonia</taxon>
    </lineage>
</organism>
<dbReference type="EMBL" id="AZST01002525">
    <property type="protein sequence ID" value="KEP44933.1"/>
    <property type="molecule type" value="Genomic_DNA"/>
</dbReference>
<reference evidence="2 3" key="1">
    <citation type="submission" date="2013-12" db="EMBL/GenBank/DDBJ databases">
        <authorList>
            <person name="Cubeta M."/>
            <person name="Pakala S."/>
            <person name="Fedorova N."/>
            <person name="Thomas E."/>
            <person name="Dean R."/>
            <person name="Jabaji S."/>
            <person name="Neate S."/>
            <person name="Toda T."/>
            <person name="Tavantzis S."/>
            <person name="Vilgalys R."/>
            <person name="Bharathan N."/>
            <person name="Pakala S."/>
            <person name="Losada L.S."/>
            <person name="Zafar N."/>
            <person name="Nierman W."/>
        </authorList>
    </citation>
    <scope>NUCLEOTIDE SEQUENCE [LARGE SCALE GENOMIC DNA]</scope>
    <source>
        <strain evidence="2 3">123E</strain>
    </source>
</reference>
<dbReference type="HOGENOM" id="CLU_1559043_0_0_1"/>
<proteinExistence type="predicted"/>
<feature type="region of interest" description="Disordered" evidence="1">
    <location>
        <begin position="123"/>
        <end position="172"/>
    </location>
</feature>
<keyword evidence="3" id="KW-1185">Reference proteome</keyword>
<accession>A0A074RJN4</accession>
<comment type="caution">
    <text evidence="2">The sequence shown here is derived from an EMBL/GenBank/DDBJ whole genome shotgun (WGS) entry which is preliminary data.</text>
</comment>
<feature type="non-terminal residue" evidence="2">
    <location>
        <position position="172"/>
    </location>
</feature>
<evidence type="ECO:0000256" key="1">
    <source>
        <dbReference type="SAM" id="MobiDB-lite"/>
    </source>
</evidence>
<gene>
    <name evidence="2" type="ORF">V565_345720</name>
</gene>
<evidence type="ECO:0000313" key="2">
    <source>
        <dbReference type="EMBL" id="KEP44933.1"/>
    </source>
</evidence>
<dbReference type="AlphaFoldDB" id="A0A074RJN4"/>
<feature type="compositionally biased region" description="Basic and acidic residues" evidence="1">
    <location>
        <begin position="145"/>
        <end position="154"/>
    </location>
</feature>